<dbReference type="InterPro" id="IPR050728">
    <property type="entry name" value="Zinc_Metalloprotease_M4"/>
</dbReference>
<protein>
    <submittedName>
        <fullName evidence="10">Elastase-like</fullName>
    </submittedName>
</protein>
<evidence type="ECO:0000256" key="5">
    <source>
        <dbReference type="ARBA" id="ARBA00022833"/>
    </source>
</evidence>
<evidence type="ECO:0000313" key="9">
    <source>
        <dbReference type="Proteomes" id="UP000694888"/>
    </source>
</evidence>
<proteinExistence type="inferred from homology"/>
<evidence type="ECO:0000256" key="3">
    <source>
        <dbReference type="ARBA" id="ARBA00022723"/>
    </source>
</evidence>
<evidence type="ECO:0000259" key="8">
    <source>
        <dbReference type="Pfam" id="PF02868"/>
    </source>
</evidence>
<dbReference type="SUPFAM" id="SSF55486">
    <property type="entry name" value="Metalloproteases ('zincins'), catalytic domain"/>
    <property type="match status" value="1"/>
</dbReference>
<keyword evidence="9" id="KW-1185">Reference proteome</keyword>
<comment type="similarity">
    <text evidence="1">Belongs to the peptidase M4 family.</text>
</comment>
<dbReference type="CDD" id="cd09597">
    <property type="entry name" value="M4_TLP"/>
    <property type="match status" value="1"/>
</dbReference>
<evidence type="ECO:0000256" key="4">
    <source>
        <dbReference type="ARBA" id="ARBA00022801"/>
    </source>
</evidence>
<dbReference type="Gene3D" id="1.10.390.10">
    <property type="entry name" value="Neutral Protease Domain 2"/>
    <property type="match status" value="1"/>
</dbReference>
<dbReference type="Pfam" id="PF01447">
    <property type="entry name" value="Peptidase_M4"/>
    <property type="match status" value="1"/>
</dbReference>
<organism evidence="9 10">
    <name type="scientific">Aplysia californica</name>
    <name type="common">California sea hare</name>
    <dbReference type="NCBI Taxonomy" id="6500"/>
    <lineage>
        <taxon>Eukaryota</taxon>
        <taxon>Metazoa</taxon>
        <taxon>Spiralia</taxon>
        <taxon>Lophotrochozoa</taxon>
        <taxon>Mollusca</taxon>
        <taxon>Gastropoda</taxon>
        <taxon>Heterobranchia</taxon>
        <taxon>Euthyneura</taxon>
        <taxon>Tectipleura</taxon>
        <taxon>Aplysiida</taxon>
        <taxon>Aplysioidea</taxon>
        <taxon>Aplysiidae</taxon>
        <taxon>Aplysia</taxon>
    </lineage>
</organism>
<dbReference type="InterPro" id="IPR013856">
    <property type="entry name" value="Peptidase_M4_domain"/>
</dbReference>
<reference evidence="10" key="1">
    <citation type="submission" date="2025-08" db="UniProtKB">
        <authorList>
            <consortium name="RefSeq"/>
        </authorList>
    </citation>
    <scope>IDENTIFICATION</scope>
</reference>
<gene>
    <name evidence="10" type="primary">LOC106011757</name>
</gene>
<evidence type="ECO:0000256" key="2">
    <source>
        <dbReference type="ARBA" id="ARBA00022670"/>
    </source>
</evidence>
<keyword evidence="3" id="KW-0479">Metal-binding</keyword>
<dbReference type="Gene3D" id="3.10.170.10">
    <property type="match status" value="1"/>
</dbReference>
<feature type="domain" description="Peptidase M4" evidence="7">
    <location>
        <begin position="6"/>
        <end position="117"/>
    </location>
</feature>
<feature type="domain" description="Peptidase M4 C-terminal" evidence="8">
    <location>
        <begin position="120"/>
        <end position="264"/>
    </location>
</feature>
<dbReference type="PRINTS" id="PR00730">
    <property type="entry name" value="THERMOLYSIN"/>
</dbReference>
<name>A0ABM0ZZU0_APLCA</name>
<evidence type="ECO:0000256" key="1">
    <source>
        <dbReference type="ARBA" id="ARBA00009388"/>
    </source>
</evidence>
<dbReference type="PANTHER" id="PTHR33794">
    <property type="entry name" value="BACILLOLYSIN"/>
    <property type="match status" value="1"/>
</dbReference>
<dbReference type="Proteomes" id="UP000694888">
    <property type="component" value="Unplaced"/>
</dbReference>
<evidence type="ECO:0000256" key="6">
    <source>
        <dbReference type="ARBA" id="ARBA00023049"/>
    </source>
</evidence>
<accession>A0ABM0ZZU0</accession>
<dbReference type="RefSeq" id="XP_012937926.1">
    <property type="nucleotide sequence ID" value="XM_013082472.2"/>
</dbReference>
<keyword evidence="2" id="KW-0645">Protease</keyword>
<dbReference type="InterPro" id="IPR001570">
    <property type="entry name" value="Peptidase_M4_C_domain"/>
</dbReference>
<evidence type="ECO:0000313" key="10">
    <source>
        <dbReference type="RefSeq" id="XP_012937926.1"/>
    </source>
</evidence>
<dbReference type="InterPro" id="IPR023612">
    <property type="entry name" value="Peptidase_M4"/>
</dbReference>
<keyword evidence="4" id="KW-0378">Hydrolase</keyword>
<keyword evidence="6" id="KW-0482">Metalloprotease</keyword>
<sequence length="368" mass="40457">MTNRYTNVVDNEQSNSRTKRTTISFPCSEGFSDPVNEAFGVANDALHFGTITGTLYEEKYNFRALPYAPRLVVHYGSCYDNAFWDGTDMYFGDGCRTFYPLVSQDVVTHELGHGITSRNSDLIYSGQSGGINEAFSDMSGEVAEIFGRGNNDWKVGFELFKGNRPLRYFIRPPDDGVSIMHVRDYTSRMDVHFSSGVFNHAFYQLVAIQNMPIYDAYECFVSANRLIWSQNTNFEAGACGVMQACHDLGFSHTKVAAAFDVVGIDLGSCDYSALSTAVSQGQARDNIRASATRNPIMKLQKNRSPLIVEANALDESDVHIDVCTDAGCEQVITSGSNRLSVSSTSGGTLYARLSSTSTDEVKINLSVS</sequence>
<keyword evidence="5" id="KW-0862">Zinc</keyword>
<dbReference type="GeneID" id="106011757"/>
<evidence type="ECO:0000259" key="7">
    <source>
        <dbReference type="Pfam" id="PF01447"/>
    </source>
</evidence>
<dbReference type="Pfam" id="PF02868">
    <property type="entry name" value="Peptidase_M4_C"/>
    <property type="match status" value="1"/>
</dbReference>
<dbReference type="InterPro" id="IPR027268">
    <property type="entry name" value="Peptidase_M4/M1_CTD_sf"/>
</dbReference>
<dbReference type="PANTHER" id="PTHR33794:SF1">
    <property type="entry name" value="BACILLOLYSIN"/>
    <property type="match status" value="1"/>
</dbReference>